<keyword evidence="5" id="KW-0217">Developmental protein</keyword>
<dbReference type="EMBL" id="VEVO01000012">
    <property type="protein sequence ID" value="KAF0033746.1"/>
    <property type="molecule type" value="Genomic_DNA"/>
</dbReference>
<keyword evidence="12" id="KW-0966">Cell projection</keyword>
<keyword evidence="11" id="KW-0009">Actin-binding</keyword>
<dbReference type="PANTHER" id="PTHR10829">
    <property type="entry name" value="CORTACTIN AND DREBRIN"/>
    <property type="match status" value="1"/>
</dbReference>
<name>A0A6A4SF27_SCOMX</name>
<dbReference type="Gene3D" id="3.40.20.10">
    <property type="entry name" value="Severin"/>
    <property type="match status" value="1"/>
</dbReference>
<dbReference type="FunFam" id="3.40.20.10:FF:000032">
    <property type="entry name" value="Drebrin 1"/>
    <property type="match status" value="1"/>
</dbReference>
<feature type="compositionally biased region" description="Pro residues" evidence="15">
    <location>
        <begin position="386"/>
        <end position="401"/>
    </location>
</feature>
<dbReference type="GO" id="GO:0070161">
    <property type="term" value="C:anchoring junction"/>
    <property type="evidence" value="ECO:0007669"/>
    <property type="project" value="UniProtKB-SubCell"/>
</dbReference>
<dbReference type="AlphaFoldDB" id="A0A6A4SF27"/>
<feature type="compositionally biased region" description="Low complexity" evidence="15">
    <location>
        <begin position="340"/>
        <end position="355"/>
    </location>
</feature>
<evidence type="ECO:0000256" key="10">
    <source>
        <dbReference type="ARBA" id="ARBA00022990"/>
    </source>
</evidence>
<feature type="region of interest" description="Disordered" evidence="15">
    <location>
        <begin position="217"/>
        <end position="324"/>
    </location>
</feature>
<evidence type="ECO:0000256" key="12">
    <source>
        <dbReference type="ARBA" id="ARBA00023273"/>
    </source>
</evidence>
<dbReference type="GO" id="GO:0030027">
    <property type="term" value="C:lamellipodium"/>
    <property type="evidence" value="ECO:0007669"/>
    <property type="project" value="TreeGrafter"/>
</dbReference>
<proteinExistence type="predicted"/>
<feature type="region of interest" description="Disordered" evidence="15">
    <location>
        <begin position="337"/>
        <end position="507"/>
    </location>
</feature>
<evidence type="ECO:0000256" key="14">
    <source>
        <dbReference type="ARBA" id="ARBA00076970"/>
    </source>
</evidence>
<organism evidence="17 18">
    <name type="scientific">Scophthalmus maximus</name>
    <name type="common">Turbot</name>
    <name type="synonym">Psetta maxima</name>
    <dbReference type="NCBI Taxonomy" id="52904"/>
    <lineage>
        <taxon>Eukaryota</taxon>
        <taxon>Metazoa</taxon>
        <taxon>Chordata</taxon>
        <taxon>Craniata</taxon>
        <taxon>Vertebrata</taxon>
        <taxon>Euteleostomi</taxon>
        <taxon>Actinopterygii</taxon>
        <taxon>Neopterygii</taxon>
        <taxon>Teleostei</taxon>
        <taxon>Neoteleostei</taxon>
        <taxon>Acanthomorphata</taxon>
        <taxon>Carangaria</taxon>
        <taxon>Pleuronectiformes</taxon>
        <taxon>Pleuronectoidei</taxon>
        <taxon>Scophthalmidae</taxon>
        <taxon>Scophthalmus</taxon>
    </lineage>
</organism>
<feature type="domain" description="ADF-H" evidence="16">
    <location>
        <begin position="5"/>
        <end position="136"/>
    </location>
</feature>
<dbReference type="GO" id="GO:0061003">
    <property type="term" value="P:positive regulation of dendritic spine morphogenesis"/>
    <property type="evidence" value="ECO:0007669"/>
    <property type="project" value="TreeGrafter"/>
</dbReference>
<evidence type="ECO:0000256" key="13">
    <source>
        <dbReference type="ARBA" id="ARBA00073040"/>
    </source>
</evidence>
<dbReference type="CDD" id="cd11281">
    <property type="entry name" value="ADF_drebrin_like"/>
    <property type="match status" value="1"/>
</dbReference>
<dbReference type="GO" id="GO:0005884">
    <property type="term" value="C:actin filament"/>
    <property type="evidence" value="ECO:0007669"/>
    <property type="project" value="TreeGrafter"/>
</dbReference>
<dbReference type="SUPFAM" id="SSF55753">
    <property type="entry name" value="Actin depolymerizing proteins"/>
    <property type="match status" value="1"/>
</dbReference>
<evidence type="ECO:0000256" key="4">
    <source>
        <dbReference type="ARBA" id="ARBA00004624"/>
    </source>
</evidence>
<dbReference type="GO" id="GO:0030833">
    <property type="term" value="P:regulation of actin filament polymerization"/>
    <property type="evidence" value="ECO:0007669"/>
    <property type="project" value="TreeGrafter"/>
</dbReference>
<evidence type="ECO:0000256" key="3">
    <source>
        <dbReference type="ARBA" id="ARBA00004544"/>
    </source>
</evidence>
<comment type="subcellular location">
    <subcellularLocation>
        <location evidence="2">Cell junction</location>
    </subcellularLocation>
    <subcellularLocation>
        <location evidence="1">Cell projection</location>
        <location evidence="1">Dendrite</location>
    </subcellularLocation>
    <subcellularLocation>
        <location evidence="4">Cell projection</location>
        <location evidence="4">Growth cone</location>
    </subcellularLocation>
    <subcellularLocation>
        <location evidence="3">Cytoplasm</location>
        <location evidence="3">Cell cortex</location>
    </subcellularLocation>
</comment>
<dbReference type="Pfam" id="PF00241">
    <property type="entry name" value="Cofilin_ADF"/>
    <property type="match status" value="1"/>
</dbReference>
<dbReference type="Proteomes" id="UP000438429">
    <property type="component" value="Unassembled WGS sequence"/>
</dbReference>
<feature type="compositionally biased region" description="Low complexity" evidence="15">
    <location>
        <begin position="298"/>
        <end position="317"/>
    </location>
</feature>
<keyword evidence="6" id="KW-0963">Cytoplasm</keyword>
<evidence type="ECO:0000256" key="15">
    <source>
        <dbReference type="SAM" id="MobiDB-lite"/>
    </source>
</evidence>
<dbReference type="GO" id="GO:0030426">
    <property type="term" value="C:growth cone"/>
    <property type="evidence" value="ECO:0007669"/>
    <property type="project" value="UniProtKB-SubCell"/>
</dbReference>
<dbReference type="GO" id="GO:0045773">
    <property type="term" value="P:positive regulation of axon extension"/>
    <property type="evidence" value="ECO:0007669"/>
    <property type="project" value="TreeGrafter"/>
</dbReference>
<keyword evidence="9" id="KW-0965">Cell junction</keyword>
<evidence type="ECO:0000256" key="6">
    <source>
        <dbReference type="ARBA" id="ARBA00022490"/>
    </source>
</evidence>
<protein>
    <recommendedName>
        <fullName evidence="13">Drebrin</fullName>
    </recommendedName>
    <alternativeName>
        <fullName evidence="14">Developmentally-regulated brain protein</fullName>
    </alternativeName>
</protein>
<evidence type="ECO:0000256" key="11">
    <source>
        <dbReference type="ARBA" id="ARBA00023203"/>
    </source>
</evidence>
<feature type="compositionally biased region" description="Low complexity" evidence="15">
    <location>
        <begin position="434"/>
        <end position="444"/>
    </location>
</feature>
<feature type="compositionally biased region" description="Pro residues" evidence="15">
    <location>
        <begin position="421"/>
        <end position="433"/>
    </location>
</feature>
<dbReference type="GO" id="GO:0045211">
    <property type="term" value="C:postsynaptic membrane"/>
    <property type="evidence" value="ECO:0007669"/>
    <property type="project" value="TreeGrafter"/>
</dbReference>
<gene>
    <name evidence="17" type="ORF">F2P81_013812</name>
</gene>
<dbReference type="GO" id="GO:0051015">
    <property type="term" value="F:actin filament binding"/>
    <property type="evidence" value="ECO:0007669"/>
    <property type="project" value="TreeGrafter"/>
</dbReference>
<evidence type="ECO:0000256" key="9">
    <source>
        <dbReference type="ARBA" id="ARBA00022949"/>
    </source>
</evidence>
<dbReference type="PANTHER" id="PTHR10829:SF9">
    <property type="entry name" value="ADF-H DOMAIN-CONTAINING PROTEIN"/>
    <property type="match status" value="1"/>
</dbReference>
<dbReference type="GO" id="GO:0030425">
    <property type="term" value="C:dendrite"/>
    <property type="evidence" value="ECO:0007669"/>
    <property type="project" value="UniProtKB-SubCell"/>
</dbReference>
<dbReference type="SMART" id="SM00102">
    <property type="entry name" value="ADF"/>
    <property type="match status" value="1"/>
</dbReference>
<keyword evidence="7" id="KW-0221">Differentiation</keyword>
<dbReference type="PROSITE" id="PS51263">
    <property type="entry name" value="ADF_H"/>
    <property type="match status" value="1"/>
</dbReference>
<evidence type="ECO:0000256" key="8">
    <source>
        <dbReference type="ARBA" id="ARBA00022902"/>
    </source>
</evidence>
<keyword evidence="10" id="KW-0007">Acetylation</keyword>
<evidence type="ECO:0000256" key="5">
    <source>
        <dbReference type="ARBA" id="ARBA00022473"/>
    </source>
</evidence>
<comment type="caution">
    <text evidence="17">The sequence shown here is derived from an EMBL/GenBank/DDBJ whole genome shotgun (WGS) entry which is preliminary data.</text>
</comment>
<evidence type="ECO:0000256" key="2">
    <source>
        <dbReference type="ARBA" id="ARBA00004282"/>
    </source>
</evidence>
<reference evidence="17 18" key="1">
    <citation type="submission" date="2019-06" db="EMBL/GenBank/DDBJ databases">
        <title>Draft genomes of female and male turbot (Scophthalmus maximus).</title>
        <authorList>
            <person name="Xu H."/>
            <person name="Xu X.-W."/>
            <person name="Shao C."/>
            <person name="Chen S."/>
        </authorList>
    </citation>
    <scope>NUCLEOTIDE SEQUENCE [LARGE SCALE GENOMIC DNA]</scope>
    <source>
        <strain evidence="17">Ysfricsl-2016a</strain>
        <tissue evidence="17">Blood</tissue>
    </source>
</reference>
<feature type="compositionally biased region" description="Polar residues" evidence="15">
    <location>
        <begin position="493"/>
        <end position="507"/>
    </location>
</feature>
<evidence type="ECO:0000313" key="17">
    <source>
        <dbReference type="EMBL" id="KAF0033746.1"/>
    </source>
</evidence>
<accession>A0A6A4SF27</accession>
<sequence length="630" mass="70050">MSTGAVNLDTYSLSLLTAKEDILNPRSSANWALFAYDGVTNKLKLADSGAGGVAELAGKFHLSKPQYGLCKVGSGETGGLRIALINWVGQNVADYRRTECAGHIPAIRNFFKEAHVFVSAEKVEDVTEETIRAELGKAHAQAPAQWARRSSRSADKEEIVGTNYRKTNAAMEMRRINRDSFWARAEREEEERKDEEKRRALEERRRLEKERVLKERRDAEERDRKMNEKLQMIEEQRRKQAEQEEELRRKEKSKWEQQKREHEEDMRARLRRSESIEKAAEAAVLVSQRSMNPREFFRQLSSSSSQSPTSPGSSRTGKPLRRYQRSLTDTAFIFSKAEESAASSPRSSPLVSPFSRFPPSPVHHTTSPPRSPDFRPVTSPQRPRAPMSPPMSPLRPAPPLSALPSVPQTNNQVQAAVEPRAPSPTEPSAPPASPSLLASLSPSSVKNNPTQPRPEALPASPPNTPTQPEDATFNFEPGLLPQAPTSPLPEGPQPNTGRSLSPSDTELSSPELVVCYDHHGTAEEDDVTKHKEREISENGLEIIFKTAEADSASEAPDGSSQDFTVSIETGPLTSEALFGKAPFPLHCHQKAISLVQSHTTRTMNRGLEHLSVLKQEKKKKKLFLPVIGED</sequence>
<evidence type="ECO:0000256" key="1">
    <source>
        <dbReference type="ARBA" id="ARBA00004279"/>
    </source>
</evidence>
<dbReference type="GO" id="GO:0048812">
    <property type="term" value="P:neuron projection morphogenesis"/>
    <property type="evidence" value="ECO:0007669"/>
    <property type="project" value="TreeGrafter"/>
</dbReference>
<dbReference type="GO" id="GO:0030864">
    <property type="term" value="C:cortical actin cytoskeleton"/>
    <property type="evidence" value="ECO:0007669"/>
    <property type="project" value="TreeGrafter"/>
</dbReference>
<dbReference type="GO" id="GO:0098974">
    <property type="term" value="P:postsynaptic actin cytoskeleton organization"/>
    <property type="evidence" value="ECO:0007669"/>
    <property type="project" value="TreeGrafter"/>
</dbReference>
<keyword evidence="8" id="KW-0524">Neurogenesis</keyword>
<dbReference type="InterPro" id="IPR029006">
    <property type="entry name" value="ADF-H/Gelsolin-like_dom_sf"/>
</dbReference>
<evidence type="ECO:0000259" key="16">
    <source>
        <dbReference type="PROSITE" id="PS51263"/>
    </source>
</evidence>
<dbReference type="GO" id="GO:0014069">
    <property type="term" value="C:postsynaptic density"/>
    <property type="evidence" value="ECO:0007669"/>
    <property type="project" value="TreeGrafter"/>
</dbReference>
<dbReference type="InterPro" id="IPR002108">
    <property type="entry name" value="ADF-H"/>
</dbReference>
<feature type="compositionally biased region" description="Basic and acidic residues" evidence="15">
    <location>
        <begin position="217"/>
        <end position="280"/>
    </location>
</feature>
<evidence type="ECO:0000313" key="18">
    <source>
        <dbReference type="Proteomes" id="UP000438429"/>
    </source>
</evidence>
<evidence type="ECO:0000256" key="7">
    <source>
        <dbReference type="ARBA" id="ARBA00022782"/>
    </source>
</evidence>